<dbReference type="PANTHER" id="PTHR43245">
    <property type="entry name" value="BIFUNCTIONAL POLYMYXIN RESISTANCE PROTEIN ARNA"/>
    <property type="match status" value="1"/>
</dbReference>
<dbReference type="Pfam" id="PF01370">
    <property type="entry name" value="Epimerase"/>
    <property type="match status" value="1"/>
</dbReference>
<evidence type="ECO:0000259" key="1">
    <source>
        <dbReference type="Pfam" id="PF01370"/>
    </source>
</evidence>
<dbReference type="AlphaFoldDB" id="A0A0C3I762"/>
<reference evidence="3 4" key="1">
    <citation type="submission" date="2015-01" db="EMBL/GenBank/DDBJ databases">
        <title>Draft genome of Vibrio mytili type strain CAIM 528.</title>
        <authorList>
            <person name="Gonzalez-Castillo A."/>
            <person name="Gomez-Gil B."/>
            <person name="Enciso-Ibarra J."/>
        </authorList>
    </citation>
    <scope>NUCLEOTIDE SEQUENCE [LARGE SCALE GENOMIC DNA]</scope>
    <source>
        <strain evidence="3 4">CAIM 528</strain>
    </source>
</reference>
<dbReference type="InterPro" id="IPR036291">
    <property type="entry name" value="NAD(P)-bd_dom_sf"/>
</dbReference>
<accession>A0A0C3I762</accession>
<dbReference type="CDD" id="cd07007">
    <property type="entry name" value="cupin_CapF-like_C"/>
    <property type="match status" value="1"/>
</dbReference>
<dbReference type="EMBL" id="JXOK01000058">
    <property type="protein sequence ID" value="KIN10137.1"/>
    <property type="molecule type" value="Genomic_DNA"/>
</dbReference>
<proteinExistence type="predicted"/>
<dbReference type="OrthoDB" id="9801056at2"/>
<dbReference type="RefSeq" id="WP_041156194.1">
    <property type="nucleotide sequence ID" value="NZ_CBCRVP010000014.1"/>
</dbReference>
<dbReference type="InterPro" id="IPR001509">
    <property type="entry name" value="Epimerase_deHydtase"/>
</dbReference>
<comment type="caution">
    <text evidence="3">The sequence shown here is derived from an EMBL/GenBank/DDBJ whole genome shotgun (WGS) entry which is preliminary data.</text>
</comment>
<name>A0A0C3I762_9VIBR</name>
<dbReference type="InterPro" id="IPR011051">
    <property type="entry name" value="RmlC_Cupin_sf"/>
</dbReference>
<organism evidence="3 4">
    <name type="scientific">Vibrio mytili</name>
    <dbReference type="NCBI Taxonomy" id="50718"/>
    <lineage>
        <taxon>Bacteria</taxon>
        <taxon>Pseudomonadati</taxon>
        <taxon>Pseudomonadota</taxon>
        <taxon>Gammaproteobacteria</taxon>
        <taxon>Vibrionales</taxon>
        <taxon>Vibrionaceae</taxon>
        <taxon>Vibrio</taxon>
    </lineage>
</organism>
<dbReference type="InterPro" id="IPR050177">
    <property type="entry name" value="Lipid_A_modif_metabolic_enz"/>
</dbReference>
<dbReference type="NCBIfam" id="NF047837">
    <property type="entry name" value="UDPAcbARedWbcJ"/>
    <property type="match status" value="1"/>
</dbReference>
<dbReference type="SUPFAM" id="SSF51182">
    <property type="entry name" value="RmlC-like cupins"/>
    <property type="match status" value="1"/>
</dbReference>
<keyword evidence="4" id="KW-1185">Reference proteome</keyword>
<protein>
    <submittedName>
        <fullName evidence="3">Capsular biosynthesis protein</fullName>
    </submittedName>
</protein>
<dbReference type="Pfam" id="PF14667">
    <property type="entry name" value="Polysacc_synt_C"/>
    <property type="match status" value="1"/>
</dbReference>
<dbReference type="Proteomes" id="UP000031977">
    <property type="component" value="Unassembled WGS sequence"/>
</dbReference>
<dbReference type="InterPro" id="IPR029303">
    <property type="entry name" value="CapF_C"/>
</dbReference>
<dbReference type="PANTHER" id="PTHR43245:SF55">
    <property type="entry name" value="NAD(P)-BINDING DOMAIN-CONTAINING PROTEIN"/>
    <property type="match status" value="1"/>
</dbReference>
<evidence type="ECO:0000313" key="3">
    <source>
        <dbReference type="EMBL" id="KIN10137.1"/>
    </source>
</evidence>
<evidence type="ECO:0000259" key="2">
    <source>
        <dbReference type="Pfam" id="PF14667"/>
    </source>
</evidence>
<dbReference type="SUPFAM" id="SSF51735">
    <property type="entry name" value="NAD(P)-binding Rossmann-fold domains"/>
    <property type="match status" value="1"/>
</dbReference>
<dbReference type="Gene3D" id="3.40.50.720">
    <property type="entry name" value="NAD(P)-binding Rossmann-like Domain"/>
    <property type="match status" value="1"/>
</dbReference>
<dbReference type="CDD" id="cd05261">
    <property type="entry name" value="CAPF_like_SDR_e"/>
    <property type="match status" value="1"/>
</dbReference>
<sequence length="367" mass="41193">MKIVVTGAKGFIGKNLCVMLREHGYEDLIEIDRDTSREQTTDALVNADFVYHLAGINRPKTEAEFQEGNVDFTDFVVEQLKASGRKTPLVVSSSTQVTQDNAYGCSKRAAEHSVEQYGQECGAPFYIFRFPNVFGKWCRPNYNSFVATFCYNILNDLDITINDPKASVTLVYIDDVCRSLLSLLDGTEPCGAKAVSPEYPTTVGEVADLLRAFKESRENLVTEDVGMGLVRALYSTYLSYMSPEQFSYTIPSYGDERGVFSEMLKTKQAGQFSFFTAHPGITRGGHYHHSKNEKFLVLKGKARFKFEHIGTGERYELETEGCAPQIVETVPGWSHDITNIGDEEIIVMLWANEVFDREAPDTFAYPL</sequence>
<gene>
    <name evidence="3" type="ORF">SU60_14805</name>
</gene>
<evidence type="ECO:0000313" key="4">
    <source>
        <dbReference type="Proteomes" id="UP000031977"/>
    </source>
</evidence>
<dbReference type="STRING" id="50718.SU60_14805"/>
<dbReference type="Gene3D" id="2.60.120.10">
    <property type="entry name" value="Jelly Rolls"/>
    <property type="match status" value="1"/>
</dbReference>
<feature type="domain" description="Capsular polysaccharide assembling protein CapF C-terminal" evidence="2">
    <location>
        <begin position="254"/>
        <end position="363"/>
    </location>
</feature>
<feature type="domain" description="NAD-dependent epimerase/dehydratase" evidence="1">
    <location>
        <begin position="3"/>
        <end position="185"/>
    </location>
</feature>
<dbReference type="InterPro" id="IPR014710">
    <property type="entry name" value="RmlC-like_jellyroll"/>
</dbReference>